<protein>
    <recommendedName>
        <fullName evidence="3">Protein containing DUF1569</fullName>
    </recommendedName>
</protein>
<dbReference type="PATRIC" id="fig|1263870.3.peg.2984"/>
<evidence type="ECO:0008006" key="3">
    <source>
        <dbReference type="Google" id="ProtNLM"/>
    </source>
</evidence>
<gene>
    <name evidence="1" type="ORF">RSSM_02810</name>
</gene>
<evidence type="ECO:0000313" key="1">
    <source>
        <dbReference type="EMBL" id="EMI55794.1"/>
    </source>
</evidence>
<proteinExistence type="predicted"/>
<dbReference type="Proteomes" id="UP000011885">
    <property type="component" value="Unassembled WGS sequence"/>
</dbReference>
<reference evidence="1 2" key="1">
    <citation type="journal article" date="2013" name="Mar. Genomics">
        <title>Expression of sulfatases in Rhodopirellula baltica and the diversity of sulfatases in the genus Rhodopirellula.</title>
        <authorList>
            <person name="Wegner C.E."/>
            <person name="Richter-Heitmann T."/>
            <person name="Klindworth A."/>
            <person name="Klockow C."/>
            <person name="Richter M."/>
            <person name="Achstetter T."/>
            <person name="Glockner F.O."/>
            <person name="Harder J."/>
        </authorList>
    </citation>
    <scope>NUCLEOTIDE SEQUENCE [LARGE SCALE GENOMIC DNA]</scope>
    <source>
        <strain evidence="1 2">SM41</strain>
    </source>
</reference>
<dbReference type="AlphaFoldDB" id="M5U3G1"/>
<evidence type="ECO:0000313" key="2">
    <source>
        <dbReference type="Proteomes" id="UP000011885"/>
    </source>
</evidence>
<accession>M5U3G1</accession>
<organism evidence="1 2">
    <name type="scientific">Rhodopirellula sallentina SM41</name>
    <dbReference type="NCBI Taxonomy" id="1263870"/>
    <lineage>
        <taxon>Bacteria</taxon>
        <taxon>Pseudomonadati</taxon>
        <taxon>Planctomycetota</taxon>
        <taxon>Planctomycetia</taxon>
        <taxon>Pirellulales</taxon>
        <taxon>Pirellulaceae</taxon>
        <taxon>Rhodopirellula</taxon>
    </lineage>
</organism>
<dbReference type="OrthoDB" id="282689at2"/>
<sequence length="151" mass="16909">MNHRSLHFDTLNDAMAEAERLAATDVVTTGSYSFGQILDHLGRTLRMATGDIDPPKVPLLLKLFGPLVRGRIIKGPAKPGFKLPSVLQDYFWSQDDIPVDSALSDLKSAHQRFAGMQEVPRNPMFGKLSHEQTEQLQCRHFELHLGFVNEA</sequence>
<comment type="caution">
    <text evidence="1">The sequence shown here is derived from an EMBL/GenBank/DDBJ whole genome shotgun (WGS) entry which is preliminary data.</text>
</comment>
<dbReference type="Pfam" id="PF07606">
    <property type="entry name" value="DUF1569"/>
    <property type="match status" value="1"/>
</dbReference>
<dbReference type="RefSeq" id="WP_008679098.1">
    <property type="nucleotide sequence ID" value="NZ_ANOH01000197.1"/>
</dbReference>
<keyword evidence="2" id="KW-1185">Reference proteome</keyword>
<dbReference type="EMBL" id="ANOH01000197">
    <property type="protein sequence ID" value="EMI55794.1"/>
    <property type="molecule type" value="Genomic_DNA"/>
</dbReference>
<name>M5U3G1_9BACT</name>
<dbReference type="InterPro" id="IPR011463">
    <property type="entry name" value="DUF1569"/>
</dbReference>